<keyword evidence="1 3" id="KW-0238">DNA-binding</keyword>
<feature type="modified residue" description="4-aspartylphosphate" evidence="2">
    <location>
        <position position="51"/>
    </location>
</feature>
<dbReference type="SUPFAM" id="SSF46894">
    <property type="entry name" value="C-terminal effector domain of the bipartite response regulators"/>
    <property type="match status" value="1"/>
</dbReference>
<dbReference type="Gene3D" id="6.10.250.690">
    <property type="match status" value="1"/>
</dbReference>
<protein>
    <submittedName>
        <fullName evidence="6">DNA-binding response OmpR family regulator</fullName>
    </submittedName>
</protein>
<dbReference type="EMBL" id="JADBEC010000001">
    <property type="protein sequence ID" value="MBE1503131.1"/>
    <property type="molecule type" value="Genomic_DNA"/>
</dbReference>
<feature type="domain" description="Response regulatory" evidence="4">
    <location>
        <begin position="2"/>
        <end position="116"/>
    </location>
</feature>
<dbReference type="InterPro" id="IPR036388">
    <property type="entry name" value="WH-like_DNA-bd_sf"/>
</dbReference>
<dbReference type="InterPro" id="IPR011006">
    <property type="entry name" value="CheY-like_superfamily"/>
</dbReference>
<dbReference type="Gene3D" id="1.10.10.10">
    <property type="entry name" value="Winged helix-like DNA-binding domain superfamily/Winged helix DNA-binding domain"/>
    <property type="match status" value="1"/>
</dbReference>
<reference evidence="6 7" key="1">
    <citation type="submission" date="2020-10" db="EMBL/GenBank/DDBJ databases">
        <title>Sequencing the genomes of 1000 actinobacteria strains.</title>
        <authorList>
            <person name="Klenk H.-P."/>
        </authorList>
    </citation>
    <scope>NUCLEOTIDE SEQUENCE [LARGE SCALE GENOMIC DNA]</scope>
    <source>
        <strain evidence="6 7">DSM 7307</strain>
    </source>
</reference>
<dbReference type="PANTHER" id="PTHR48111">
    <property type="entry name" value="REGULATOR OF RPOS"/>
    <property type="match status" value="1"/>
</dbReference>
<evidence type="ECO:0000256" key="2">
    <source>
        <dbReference type="PROSITE-ProRule" id="PRU00169"/>
    </source>
</evidence>
<dbReference type="SMART" id="SM00862">
    <property type="entry name" value="Trans_reg_C"/>
    <property type="match status" value="1"/>
</dbReference>
<accession>A0ABR9IIX8</accession>
<dbReference type="Pfam" id="PF00486">
    <property type="entry name" value="Trans_reg_C"/>
    <property type="match status" value="1"/>
</dbReference>
<gene>
    <name evidence="6" type="ORF">H4W29_000312</name>
</gene>
<dbReference type="CDD" id="cd00383">
    <property type="entry name" value="trans_reg_C"/>
    <property type="match status" value="1"/>
</dbReference>
<organism evidence="6 7">
    <name type="scientific">Rhizobium viscosum</name>
    <name type="common">Arthrobacter viscosus</name>
    <dbReference type="NCBI Taxonomy" id="1673"/>
    <lineage>
        <taxon>Bacteria</taxon>
        <taxon>Pseudomonadati</taxon>
        <taxon>Pseudomonadota</taxon>
        <taxon>Alphaproteobacteria</taxon>
        <taxon>Hyphomicrobiales</taxon>
        <taxon>Rhizobiaceae</taxon>
        <taxon>Rhizobium/Agrobacterium group</taxon>
        <taxon>Rhizobium</taxon>
    </lineage>
</organism>
<dbReference type="InterPro" id="IPR001789">
    <property type="entry name" value="Sig_transdc_resp-reg_receiver"/>
</dbReference>
<evidence type="ECO:0000256" key="1">
    <source>
        <dbReference type="ARBA" id="ARBA00023125"/>
    </source>
</evidence>
<dbReference type="Proteomes" id="UP000620262">
    <property type="component" value="Unassembled WGS sequence"/>
</dbReference>
<proteinExistence type="predicted"/>
<comment type="caution">
    <text evidence="6">The sequence shown here is derived from an EMBL/GenBank/DDBJ whole genome shotgun (WGS) entry which is preliminary data.</text>
</comment>
<dbReference type="PROSITE" id="PS50110">
    <property type="entry name" value="RESPONSE_REGULATORY"/>
    <property type="match status" value="1"/>
</dbReference>
<evidence type="ECO:0000259" key="5">
    <source>
        <dbReference type="PROSITE" id="PS51755"/>
    </source>
</evidence>
<feature type="domain" description="OmpR/PhoB-type" evidence="5">
    <location>
        <begin position="124"/>
        <end position="222"/>
    </location>
</feature>
<dbReference type="RefSeq" id="WP_192727392.1">
    <property type="nucleotide sequence ID" value="NZ_BAAAVL010000003.1"/>
</dbReference>
<keyword evidence="2" id="KW-0597">Phosphoprotein</keyword>
<dbReference type="Pfam" id="PF00072">
    <property type="entry name" value="Response_reg"/>
    <property type="match status" value="1"/>
</dbReference>
<dbReference type="InterPro" id="IPR039420">
    <property type="entry name" value="WalR-like"/>
</dbReference>
<dbReference type="PROSITE" id="PS51755">
    <property type="entry name" value="OMPR_PHOB"/>
    <property type="match status" value="1"/>
</dbReference>
<dbReference type="InterPro" id="IPR016032">
    <property type="entry name" value="Sig_transdc_resp-reg_C-effctor"/>
</dbReference>
<name>A0ABR9IIX8_RHIVS</name>
<dbReference type="GO" id="GO:0003677">
    <property type="term" value="F:DNA binding"/>
    <property type="evidence" value="ECO:0007669"/>
    <property type="project" value="UniProtKB-KW"/>
</dbReference>
<dbReference type="Gene3D" id="3.40.50.2300">
    <property type="match status" value="1"/>
</dbReference>
<evidence type="ECO:0000259" key="4">
    <source>
        <dbReference type="PROSITE" id="PS50110"/>
    </source>
</evidence>
<evidence type="ECO:0000313" key="6">
    <source>
        <dbReference type="EMBL" id="MBE1503131.1"/>
    </source>
</evidence>
<evidence type="ECO:0000313" key="7">
    <source>
        <dbReference type="Proteomes" id="UP000620262"/>
    </source>
</evidence>
<dbReference type="PANTHER" id="PTHR48111:SF36">
    <property type="entry name" value="TRANSCRIPTIONAL REGULATORY PROTEIN CUTR"/>
    <property type="match status" value="1"/>
</dbReference>
<sequence>MKILLVEDEARLAEAVAASLTKKGIAVDHTALLGDAIELARQQTYDAIVLDRRLPDGDGITFIPWLRSSGVVTPIIVLTARNEPKERVAGLDLGADDYLGKPFLMEELFARLRAVLRRPSALAEPSIVAGRMIVDPIRMDVMVGELQLDLPRRELMVLVTLAKRKGKTVLRSALEAEIYNYEETIQSNALDAHVSRLRKRLADADAGVSIHNIRGVGYLLKEL</sequence>
<evidence type="ECO:0000256" key="3">
    <source>
        <dbReference type="PROSITE-ProRule" id="PRU01091"/>
    </source>
</evidence>
<keyword evidence="7" id="KW-1185">Reference proteome</keyword>
<dbReference type="SMART" id="SM00448">
    <property type="entry name" value="REC"/>
    <property type="match status" value="1"/>
</dbReference>
<dbReference type="InterPro" id="IPR001867">
    <property type="entry name" value="OmpR/PhoB-type_DNA-bd"/>
</dbReference>
<dbReference type="SUPFAM" id="SSF52172">
    <property type="entry name" value="CheY-like"/>
    <property type="match status" value="1"/>
</dbReference>
<feature type="DNA-binding region" description="OmpR/PhoB-type" evidence="3">
    <location>
        <begin position="124"/>
        <end position="222"/>
    </location>
</feature>